<reference evidence="1 2" key="1">
    <citation type="submission" date="2016-10" db="EMBL/GenBank/DDBJ databases">
        <authorList>
            <person name="de Groot N.N."/>
        </authorList>
    </citation>
    <scope>NUCLEOTIDE SEQUENCE [LARGE SCALE GENOMIC DNA]</scope>
    <source>
        <strain evidence="1 2">ATCC 43154</strain>
    </source>
</reference>
<accession>A0A1I4MQT3</accession>
<keyword evidence="2" id="KW-1185">Reference proteome</keyword>
<evidence type="ECO:0000313" key="2">
    <source>
        <dbReference type="Proteomes" id="UP000199470"/>
    </source>
</evidence>
<dbReference type="InterPro" id="IPR021675">
    <property type="entry name" value="DUF3261"/>
</dbReference>
<evidence type="ECO:0000313" key="1">
    <source>
        <dbReference type="EMBL" id="SFM05373.1"/>
    </source>
</evidence>
<organism evidence="1 2">
    <name type="scientific">Rugamonas rubra</name>
    <dbReference type="NCBI Taxonomy" id="758825"/>
    <lineage>
        <taxon>Bacteria</taxon>
        <taxon>Pseudomonadati</taxon>
        <taxon>Pseudomonadota</taxon>
        <taxon>Betaproteobacteria</taxon>
        <taxon>Burkholderiales</taxon>
        <taxon>Oxalobacteraceae</taxon>
        <taxon>Telluria group</taxon>
        <taxon>Rugamonas</taxon>
    </lineage>
</organism>
<dbReference type="Pfam" id="PF11659">
    <property type="entry name" value="DUF3261"/>
    <property type="match status" value="1"/>
</dbReference>
<sequence>MHAGLSKLKKAPRGAAAAALAAPMRLAAPAALALLLALAGCASAPPQARLGLKLAPAALGAAISVEQHLKVERNGRIDELDVALQVEPEALDMVGLAFGQRVLTLHYDGKELSSWRHVMLPSQVRAEDVLEDVQLALWPAEAIAAALPAGWRVAEQGARRTLYLDGQPIMLIDYSGQPRWSGTVVLENLRYHYRLTIQFAPTTD</sequence>
<name>A0A1I4MQT3_9BURK</name>
<evidence type="ECO:0008006" key="3">
    <source>
        <dbReference type="Google" id="ProtNLM"/>
    </source>
</evidence>
<dbReference type="STRING" id="758825.SAMN02982985_02553"/>
<proteinExistence type="predicted"/>
<dbReference type="EMBL" id="FOTW01000011">
    <property type="protein sequence ID" value="SFM05373.1"/>
    <property type="molecule type" value="Genomic_DNA"/>
</dbReference>
<dbReference type="Proteomes" id="UP000199470">
    <property type="component" value="Unassembled WGS sequence"/>
</dbReference>
<protein>
    <recommendedName>
        <fullName evidence="3">DUF3261 domain-containing protein</fullName>
    </recommendedName>
</protein>
<dbReference type="AlphaFoldDB" id="A0A1I4MQT3"/>
<gene>
    <name evidence="1" type="ORF">SAMN02982985_02553</name>
</gene>